<dbReference type="Proteomes" id="UP000789702">
    <property type="component" value="Unassembled WGS sequence"/>
</dbReference>
<feature type="non-terminal residue" evidence="1">
    <location>
        <position position="1"/>
    </location>
</feature>
<organism evidence="1 2">
    <name type="scientific">Dentiscutata heterogama</name>
    <dbReference type="NCBI Taxonomy" id="1316150"/>
    <lineage>
        <taxon>Eukaryota</taxon>
        <taxon>Fungi</taxon>
        <taxon>Fungi incertae sedis</taxon>
        <taxon>Mucoromycota</taxon>
        <taxon>Glomeromycotina</taxon>
        <taxon>Glomeromycetes</taxon>
        <taxon>Diversisporales</taxon>
        <taxon>Gigasporaceae</taxon>
        <taxon>Dentiscutata</taxon>
    </lineage>
</organism>
<proteinExistence type="predicted"/>
<feature type="non-terminal residue" evidence="1">
    <location>
        <position position="49"/>
    </location>
</feature>
<dbReference type="EMBL" id="CAJVPU010019201">
    <property type="protein sequence ID" value="CAG8670400.1"/>
    <property type="molecule type" value="Genomic_DNA"/>
</dbReference>
<name>A0ACA9NQX4_9GLOM</name>
<accession>A0ACA9NQX4</accession>
<reference evidence="1" key="1">
    <citation type="submission" date="2021-06" db="EMBL/GenBank/DDBJ databases">
        <authorList>
            <person name="Kallberg Y."/>
            <person name="Tangrot J."/>
            <person name="Rosling A."/>
        </authorList>
    </citation>
    <scope>NUCLEOTIDE SEQUENCE</scope>
    <source>
        <strain evidence="1">IL203A</strain>
    </source>
</reference>
<comment type="caution">
    <text evidence="1">The sequence shown here is derived from an EMBL/GenBank/DDBJ whole genome shotgun (WGS) entry which is preliminary data.</text>
</comment>
<protein>
    <submittedName>
        <fullName evidence="1">300_t:CDS:1</fullName>
    </submittedName>
</protein>
<evidence type="ECO:0000313" key="2">
    <source>
        <dbReference type="Proteomes" id="UP000789702"/>
    </source>
</evidence>
<evidence type="ECO:0000313" key="1">
    <source>
        <dbReference type="EMBL" id="CAG8670400.1"/>
    </source>
</evidence>
<sequence>IKDDLDFFMATWEEGIRTIEKESGRYKRSRTKSCVDLIKLHSPSDDLKK</sequence>
<keyword evidence="2" id="KW-1185">Reference proteome</keyword>
<gene>
    <name evidence="1" type="ORF">DHETER_LOCUS10160</name>
</gene>